<evidence type="ECO:0000313" key="2">
    <source>
        <dbReference type="EMBL" id="KAF2966751.1"/>
    </source>
</evidence>
<accession>A0A7C8MQ78</accession>
<dbReference type="Pfam" id="PF06985">
    <property type="entry name" value="HET"/>
    <property type="match status" value="1"/>
</dbReference>
<proteinExistence type="predicted"/>
<dbReference type="AlphaFoldDB" id="A0A7C8MQ78"/>
<dbReference type="EMBL" id="WUBL01000082">
    <property type="protein sequence ID" value="KAF2966751.1"/>
    <property type="molecule type" value="Genomic_DNA"/>
</dbReference>
<name>A0A7C8MQ78_9PEZI</name>
<dbReference type="Proteomes" id="UP000481858">
    <property type="component" value="Unassembled WGS sequence"/>
</dbReference>
<evidence type="ECO:0000259" key="1">
    <source>
        <dbReference type="Pfam" id="PF06985"/>
    </source>
</evidence>
<keyword evidence="3" id="KW-1185">Reference proteome</keyword>
<dbReference type="PANTHER" id="PTHR33112">
    <property type="entry name" value="DOMAIN PROTEIN, PUTATIVE-RELATED"/>
    <property type="match status" value="1"/>
</dbReference>
<feature type="domain" description="Heterokaryon incompatibility" evidence="1">
    <location>
        <begin position="210"/>
        <end position="365"/>
    </location>
</feature>
<protein>
    <recommendedName>
        <fullName evidence="1">Heterokaryon incompatibility domain-containing protein</fullName>
    </recommendedName>
</protein>
<reference evidence="2 3" key="1">
    <citation type="submission" date="2019-12" db="EMBL/GenBank/DDBJ databases">
        <title>Draft genome sequence of the ascomycete Xylaria multiplex DSM 110363.</title>
        <authorList>
            <person name="Buettner E."/>
            <person name="Kellner H."/>
        </authorList>
    </citation>
    <scope>NUCLEOTIDE SEQUENCE [LARGE SCALE GENOMIC DNA]</scope>
    <source>
        <strain evidence="2 3">DSM 110363</strain>
    </source>
</reference>
<dbReference type="OrthoDB" id="5362512at2759"/>
<comment type="caution">
    <text evidence="2">The sequence shown here is derived from an EMBL/GenBank/DDBJ whole genome shotgun (WGS) entry which is preliminary data.</text>
</comment>
<dbReference type="InParanoid" id="A0A7C8MQ78"/>
<dbReference type="InterPro" id="IPR010730">
    <property type="entry name" value="HET"/>
</dbReference>
<gene>
    <name evidence="2" type="ORF">GQX73_g6856</name>
</gene>
<dbReference type="PANTHER" id="PTHR33112:SF16">
    <property type="entry name" value="HETEROKARYON INCOMPATIBILITY DOMAIN-CONTAINING PROTEIN"/>
    <property type="match status" value="1"/>
</dbReference>
<evidence type="ECO:0000313" key="3">
    <source>
        <dbReference type="Proteomes" id="UP000481858"/>
    </source>
</evidence>
<organism evidence="2 3">
    <name type="scientific">Xylaria multiplex</name>
    <dbReference type="NCBI Taxonomy" id="323545"/>
    <lineage>
        <taxon>Eukaryota</taxon>
        <taxon>Fungi</taxon>
        <taxon>Dikarya</taxon>
        <taxon>Ascomycota</taxon>
        <taxon>Pezizomycotina</taxon>
        <taxon>Sordariomycetes</taxon>
        <taxon>Xylariomycetidae</taxon>
        <taxon>Xylariales</taxon>
        <taxon>Xylariaceae</taxon>
        <taxon>Xylaria</taxon>
    </lineage>
</organism>
<sequence>MSIDDIPGAVLCNVCTPIFTESTRKRWERFWWFWERIYIPSRVGGFRRNPYPGQHHRSRHDLESARIQGCYVCSRLCEDQERLESASFPLKYCFLIKIRDDASVEATDEETAWKGTLRYELIISSFWDRFPVKSNPRRSALQELAIRSSHRVWTGHEDIAALARTWVDTCLKSHEGCSKSFLSEWKPSRLLDVSEDKIKLVLGEEAQGPYITLSHCWGTTKFFVLTASNLSYFRRGVDISEFPLTFQQTIITARRLSIRYVWIDCYCIKQGFDSEALEDWKHESSLMGMVYNNSLLNIGALRSTGPSGGLFRHRMLKDVSAKIIWYPTHIPFRVTPEGDYDADVKPWLYEQNRSPLTRRGWVLQECVLAPRMLSFGEGIIWQCSEIAACESSPDGNKLGFNDDTAWAEFPFWALKNPVTDRRLRTYYIKQRWTTTLEYYCQLRLTYPEKDLFKALDGIEAEIQRHSGTPFKYGILSLTFPEVLLYNISAGGPNDGHRLTKATWHWSSNYPAVEFMRVKHIYWGSMKTFFPMARVITSNYYNLPPLTDKNSEDYWASLPLIGRLMVELPLVSGIYFDTGRFFNPAKDYRPPSDQVLFYLPLIGTGIKCPLRSKDDTGNACLKRRTPASGPGHRGGRLCEPNFYGLILQKFDSGAYCRVGIWESCDNDEFYTRTLKMRPQLIILE</sequence>